<organism evidence="1 2">
    <name type="scientific">Longispora fulva</name>
    <dbReference type="NCBI Taxonomy" id="619741"/>
    <lineage>
        <taxon>Bacteria</taxon>
        <taxon>Bacillati</taxon>
        <taxon>Actinomycetota</taxon>
        <taxon>Actinomycetes</taxon>
        <taxon>Micromonosporales</taxon>
        <taxon>Micromonosporaceae</taxon>
        <taxon>Longispora</taxon>
    </lineage>
</organism>
<protein>
    <submittedName>
        <fullName evidence="1">Uncharacterized protein</fullName>
    </submittedName>
</protein>
<gene>
    <name evidence="1" type="ORF">IW245_007266</name>
</gene>
<dbReference type="AlphaFoldDB" id="A0A8J7KTS8"/>
<proteinExistence type="predicted"/>
<comment type="caution">
    <text evidence="1">The sequence shown here is derived from an EMBL/GenBank/DDBJ whole genome shotgun (WGS) entry which is preliminary data.</text>
</comment>
<evidence type="ECO:0000313" key="2">
    <source>
        <dbReference type="Proteomes" id="UP000622552"/>
    </source>
</evidence>
<accession>A0A8J7KTS8</accession>
<evidence type="ECO:0000313" key="1">
    <source>
        <dbReference type="EMBL" id="MBG6141072.1"/>
    </source>
</evidence>
<name>A0A8J7KTS8_9ACTN</name>
<sequence>MCQLGQNPRPAAGYLERTEYQAHVGATSDLYIVHRTPLQVKLR</sequence>
<keyword evidence="2" id="KW-1185">Reference proteome</keyword>
<dbReference type="Proteomes" id="UP000622552">
    <property type="component" value="Unassembled WGS sequence"/>
</dbReference>
<reference evidence="1" key="1">
    <citation type="submission" date="2020-11" db="EMBL/GenBank/DDBJ databases">
        <title>Sequencing the genomes of 1000 actinobacteria strains.</title>
        <authorList>
            <person name="Klenk H.-P."/>
        </authorList>
    </citation>
    <scope>NUCLEOTIDE SEQUENCE</scope>
    <source>
        <strain evidence="1">DSM 45356</strain>
    </source>
</reference>
<dbReference type="EMBL" id="JADOUF010000001">
    <property type="protein sequence ID" value="MBG6141072.1"/>
    <property type="molecule type" value="Genomic_DNA"/>
</dbReference>